<dbReference type="Proteomes" id="UP000318582">
    <property type="component" value="Unassembled WGS sequence"/>
</dbReference>
<sequence length="65" mass="7148">MHHGLLPRHVLDLKPSEPPQPNPSRSAPLPLRPGRLRQGFHETGQHASGTCGTHSPSSLFFSFGW</sequence>
<feature type="compositionally biased region" description="Polar residues" evidence="1">
    <location>
        <begin position="45"/>
        <end position="55"/>
    </location>
</feature>
<feature type="region of interest" description="Disordered" evidence="1">
    <location>
        <begin position="1"/>
        <end position="55"/>
    </location>
</feature>
<comment type="caution">
    <text evidence="2">The sequence shown here is derived from an EMBL/GenBank/DDBJ whole genome shotgun (WGS) entry which is preliminary data.</text>
</comment>
<dbReference type="EMBL" id="QEAQ01000085">
    <property type="protein sequence ID" value="TPX56103.1"/>
    <property type="molecule type" value="Genomic_DNA"/>
</dbReference>
<keyword evidence="3" id="KW-1185">Reference proteome</keyword>
<accession>A0A507DWI2</accession>
<evidence type="ECO:0000313" key="3">
    <source>
        <dbReference type="Proteomes" id="UP000318582"/>
    </source>
</evidence>
<organism evidence="2 3">
    <name type="scientific">Powellomyces hirtus</name>
    <dbReference type="NCBI Taxonomy" id="109895"/>
    <lineage>
        <taxon>Eukaryota</taxon>
        <taxon>Fungi</taxon>
        <taxon>Fungi incertae sedis</taxon>
        <taxon>Chytridiomycota</taxon>
        <taxon>Chytridiomycota incertae sedis</taxon>
        <taxon>Chytridiomycetes</taxon>
        <taxon>Spizellomycetales</taxon>
        <taxon>Powellomycetaceae</taxon>
        <taxon>Powellomyces</taxon>
    </lineage>
</organism>
<protein>
    <submittedName>
        <fullName evidence="2">Uncharacterized protein</fullName>
    </submittedName>
</protein>
<evidence type="ECO:0000313" key="2">
    <source>
        <dbReference type="EMBL" id="TPX56103.1"/>
    </source>
</evidence>
<reference evidence="2 3" key="1">
    <citation type="journal article" date="2019" name="Sci. Rep.">
        <title>Comparative genomics of chytrid fungi reveal insights into the obligate biotrophic and pathogenic lifestyle of Synchytrium endobioticum.</title>
        <authorList>
            <person name="van de Vossenberg B.T.L.H."/>
            <person name="Warris S."/>
            <person name="Nguyen H.D.T."/>
            <person name="van Gent-Pelzer M.P.E."/>
            <person name="Joly D.L."/>
            <person name="van de Geest H.C."/>
            <person name="Bonants P.J.M."/>
            <person name="Smith D.S."/>
            <person name="Levesque C.A."/>
            <person name="van der Lee T.A.J."/>
        </authorList>
    </citation>
    <scope>NUCLEOTIDE SEQUENCE [LARGE SCALE GENOMIC DNA]</scope>
    <source>
        <strain evidence="2 3">CBS 809.83</strain>
    </source>
</reference>
<gene>
    <name evidence="2" type="ORF">PhCBS80983_g04791</name>
</gene>
<name>A0A507DWI2_9FUNG</name>
<evidence type="ECO:0000256" key="1">
    <source>
        <dbReference type="SAM" id="MobiDB-lite"/>
    </source>
</evidence>
<dbReference type="AlphaFoldDB" id="A0A507DWI2"/>
<proteinExistence type="predicted"/>